<protein>
    <recommendedName>
        <fullName evidence="6">RNA polymerase sigma factor</fullName>
    </recommendedName>
</protein>
<dbReference type="Gene3D" id="1.10.10.10">
    <property type="entry name" value="Winged helix-like DNA-binding domain superfamily/Winged helix DNA-binding domain"/>
    <property type="match status" value="1"/>
</dbReference>
<evidence type="ECO:0000313" key="9">
    <source>
        <dbReference type="EMBL" id="OBS10706.1"/>
    </source>
</evidence>
<accession>A0A1A6C822</accession>
<evidence type="ECO:0000259" key="8">
    <source>
        <dbReference type="Pfam" id="PF08281"/>
    </source>
</evidence>
<dbReference type="Pfam" id="PF08281">
    <property type="entry name" value="Sigma70_r4_2"/>
    <property type="match status" value="1"/>
</dbReference>
<evidence type="ECO:0000256" key="4">
    <source>
        <dbReference type="ARBA" id="ARBA00023125"/>
    </source>
</evidence>
<dbReference type="PANTHER" id="PTHR43133:SF8">
    <property type="entry name" value="RNA POLYMERASE SIGMA FACTOR HI_1459-RELATED"/>
    <property type="match status" value="1"/>
</dbReference>
<dbReference type="PANTHER" id="PTHR43133">
    <property type="entry name" value="RNA POLYMERASE ECF-TYPE SIGMA FACTO"/>
    <property type="match status" value="1"/>
</dbReference>
<comment type="caution">
    <text evidence="9">The sequence shown here is derived from an EMBL/GenBank/DDBJ whole genome shotgun (WGS) entry which is preliminary data.</text>
</comment>
<dbReference type="InterPro" id="IPR000838">
    <property type="entry name" value="RNA_pol_sigma70_ECF_CS"/>
</dbReference>
<dbReference type="Pfam" id="PF04542">
    <property type="entry name" value="Sigma70_r2"/>
    <property type="match status" value="1"/>
</dbReference>
<keyword evidence="4 6" id="KW-0238">DNA-binding</keyword>
<gene>
    <name evidence="9" type="ORF">Thpro_020422</name>
</gene>
<dbReference type="SUPFAM" id="SSF88659">
    <property type="entry name" value="Sigma3 and sigma4 domains of RNA polymerase sigma factors"/>
    <property type="match status" value="1"/>
</dbReference>
<organism evidence="9 10">
    <name type="scientific">Acidihalobacter prosperus</name>
    <dbReference type="NCBI Taxonomy" id="160660"/>
    <lineage>
        <taxon>Bacteria</taxon>
        <taxon>Pseudomonadati</taxon>
        <taxon>Pseudomonadota</taxon>
        <taxon>Gammaproteobacteria</taxon>
        <taxon>Chromatiales</taxon>
        <taxon>Ectothiorhodospiraceae</taxon>
        <taxon>Acidihalobacter</taxon>
    </lineage>
</organism>
<dbReference type="GO" id="GO:0016987">
    <property type="term" value="F:sigma factor activity"/>
    <property type="evidence" value="ECO:0007669"/>
    <property type="project" value="UniProtKB-KW"/>
</dbReference>
<dbReference type="SUPFAM" id="SSF88946">
    <property type="entry name" value="Sigma2 domain of RNA polymerase sigma factors"/>
    <property type="match status" value="1"/>
</dbReference>
<proteinExistence type="inferred from homology"/>
<dbReference type="EMBL" id="JQSG02000001">
    <property type="protein sequence ID" value="OBS10706.1"/>
    <property type="molecule type" value="Genomic_DNA"/>
</dbReference>
<evidence type="ECO:0000256" key="2">
    <source>
        <dbReference type="ARBA" id="ARBA00023015"/>
    </source>
</evidence>
<evidence type="ECO:0000256" key="3">
    <source>
        <dbReference type="ARBA" id="ARBA00023082"/>
    </source>
</evidence>
<dbReference type="GO" id="GO:0006352">
    <property type="term" value="P:DNA-templated transcription initiation"/>
    <property type="evidence" value="ECO:0007669"/>
    <property type="project" value="InterPro"/>
</dbReference>
<keyword evidence="5 6" id="KW-0804">Transcription</keyword>
<evidence type="ECO:0000259" key="7">
    <source>
        <dbReference type="Pfam" id="PF04542"/>
    </source>
</evidence>
<keyword evidence="10" id="KW-1185">Reference proteome</keyword>
<dbReference type="Proteomes" id="UP000029273">
    <property type="component" value="Unassembled WGS sequence"/>
</dbReference>
<dbReference type="InterPro" id="IPR014284">
    <property type="entry name" value="RNA_pol_sigma-70_dom"/>
</dbReference>
<dbReference type="InterPro" id="IPR007627">
    <property type="entry name" value="RNA_pol_sigma70_r2"/>
</dbReference>
<dbReference type="InterPro" id="IPR013249">
    <property type="entry name" value="RNA_pol_sigma70_r4_t2"/>
</dbReference>
<dbReference type="NCBIfam" id="TIGR02937">
    <property type="entry name" value="sigma70-ECF"/>
    <property type="match status" value="1"/>
</dbReference>
<evidence type="ECO:0000256" key="5">
    <source>
        <dbReference type="ARBA" id="ARBA00023163"/>
    </source>
</evidence>
<dbReference type="RefSeq" id="WP_161489918.1">
    <property type="nucleotide sequence ID" value="NZ_JQSG02000001.1"/>
</dbReference>
<dbReference type="Gene3D" id="1.10.1740.10">
    <property type="match status" value="1"/>
</dbReference>
<evidence type="ECO:0000256" key="1">
    <source>
        <dbReference type="ARBA" id="ARBA00010641"/>
    </source>
</evidence>
<sequence length="198" mass="22633">MSVSKEAPTSQPEHWLSRYGNSLYRYALLRTGNPAVAEDIVQETLLSAWQHRDQYSMRSSEKTWLTGILRHKIADHYRQRKRAQDTVDLDALEHDGSAIDHRVFDDDGHWRQDLGKWGRDPLKETEAGALWEVLEVCMGRLPNLQRDAFALHELQADGGDDIAQTLGVKPNHLYVLLHRARLSIRQCLEALWFGGAAP</sequence>
<dbReference type="GO" id="GO:0003677">
    <property type="term" value="F:DNA binding"/>
    <property type="evidence" value="ECO:0007669"/>
    <property type="project" value="UniProtKB-KW"/>
</dbReference>
<dbReference type="AlphaFoldDB" id="A0A1A6C822"/>
<dbReference type="InterPro" id="IPR036388">
    <property type="entry name" value="WH-like_DNA-bd_sf"/>
</dbReference>
<evidence type="ECO:0000313" key="10">
    <source>
        <dbReference type="Proteomes" id="UP000029273"/>
    </source>
</evidence>
<comment type="similarity">
    <text evidence="1 6">Belongs to the sigma-70 factor family. ECF subfamily.</text>
</comment>
<feature type="domain" description="RNA polymerase sigma-70 region 2" evidence="7">
    <location>
        <begin position="17"/>
        <end position="82"/>
    </location>
</feature>
<reference evidence="9 10" key="1">
    <citation type="journal article" date="2014" name="Genome Announc.">
        <title>Draft Genome Sequence of the Iron-Oxidizing, Acidophilic, and Halotolerant 'Thiobacillus prosperus' Type Strain DSM 5130.</title>
        <authorList>
            <person name="Ossandon F.J."/>
            <person name="Cardenas J.P."/>
            <person name="Corbett M."/>
            <person name="Quatrini R."/>
            <person name="Holmes D.S."/>
            <person name="Watkin E."/>
        </authorList>
    </citation>
    <scope>NUCLEOTIDE SEQUENCE [LARGE SCALE GENOMIC DNA]</scope>
    <source>
        <strain evidence="9 10">DSM 5130</strain>
    </source>
</reference>
<keyword evidence="3 6" id="KW-0731">Sigma factor</keyword>
<dbReference type="OrthoDB" id="9803470at2"/>
<evidence type="ECO:0000256" key="6">
    <source>
        <dbReference type="RuleBase" id="RU000716"/>
    </source>
</evidence>
<dbReference type="InterPro" id="IPR013325">
    <property type="entry name" value="RNA_pol_sigma_r2"/>
</dbReference>
<feature type="domain" description="RNA polymerase sigma factor 70 region 4 type 2" evidence="8">
    <location>
        <begin position="133"/>
        <end position="182"/>
    </location>
</feature>
<dbReference type="InterPro" id="IPR039425">
    <property type="entry name" value="RNA_pol_sigma-70-like"/>
</dbReference>
<name>A0A1A6C822_9GAMM</name>
<dbReference type="InterPro" id="IPR013324">
    <property type="entry name" value="RNA_pol_sigma_r3/r4-like"/>
</dbReference>
<keyword evidence="2 6" id="KW-0805">Transcription regulation</keyword>
<dbReference type="PROSITE" id="PS01063">
    <property type="entry name" value="SIGMA70_ECF"/>
    <property type="match status" value="1"/>
</dbReference>